<dbReference type="EMBL" id="GDKF01010311">
    <property type="protein sequence ID" value="JAT68311.1"/>
    <property type="molecule type" value="Transcribed_RNA"/>
</dbReference>
<accession>A0A1D1ZN80</accession>
<dbReference type="InterPro" id="IPR011990">
    <property type="entry name" value="TPR-like_helical_dom_sf"/>
</dbReference>
<dbReference type="Pfam" id="PF08640">
    <property type="entry name" value="U3_assoc_6"/>
    <property type="match status" value="1"/>
</dbReference>
<keyword evidence="3" id="KW-0698">rRNA processing</keyword>
<reference evidence="8" key="1">
    <citation type="submission" date="2015-08" db="EMBL/GenBank/DDBJ databases">
        <authorList>
            <person name="Babu N.S."/>
            <person name="Beckwith C.J."/>
            <person name="Beseler K.G."/>
            <person name="Brison A."/>
            <person name="Carone J.V."/>
            <person name="Caskin T.P."/>
            <person name="Diamond M."/>
            <person name="Durham M.E."/>
            <person name="Foxe J.M."/>
            <person name="Go M."/>
            <person name="Henderson B.A."/>
            <person name="Jones I.B."/>
            <person name="McGettigan J.A."/>
            <person name="Micheletti S.J."/>
            <person name="Nasrallah M.E."/>
            <person name="Ortiz D."/>
            <person name="Piller C.R."/>
            <person name="Privatt S.R."/>
            <person name="Schneider S.L."/>
            <person name="Sharp S."/>
            <person name="Smith T.C."/>
            <person name="Stanton J.D."/>
            <person name="Ullery H.E."/>
            <person name="Wilson R.J."/>
            <person name="Serrano M.G."/>
            <person name="Buck G."/>
            <person name="Lee V."/>
            <person name="Wang Y."/>
            <person name="Carvalho R."/>
            <person name="Voegtly L."/>
            <person name="Shi R."/>
            <person name="Duckworth R."/>
            <person name="Johnson A."/>
            <person name="Loviza R."/>
            <person name="Walstead R."/>
            <person name="Shah Z."/>
            <person name="Kiflezghi M."/>
            <person name="Wade K."/>
            <person name="Ball S.L."/>
            <person name="Bradley K.W."/>
            <person name="Asai D.J."/>
            <person name="Bowman C.A."/>
            <person name="Russell D.A."/>
            <person name="Pope W.H."/>
            <person name="Jacobs-Sera D."/>
            <person name="Hendrix R.W."/>
            <person name="Hatfull G.F."/>
        </authorList>
    </citation>
    <scope>NUCLEOTIDE SEQUENCE</scope>
</reference>
<comment type="subcellular location">
    <subcellularLocation>
        <location evidence="1">Nucleus</location>
        <location evidence="1">Nucleolus</location>
    </subcellularLocation>
</comment>
<name>A0A1D1ZN80_AUXPR</name>
<protein>
    <recommendedName>
        <fullName evidence="7">U3 small nucleolar RNA-associated protein 6 N-terminal domain-containing protein</fullName>
    </recommendedName>
</protein>
<dbReference type="GO" id="GO:0000462">
    <property type="term" value="P:maturation of SSU-rRNA from tricistronic rRNA transcript (SSU-rRNA, 5.8S rRNA, LSU-rRNA)"/>
    <property type="evidence" value="ECO:0007669"/>
    <property type="project" value="InterPro"/>
</dbReference>
<evidence type="ECO:0000256" key="6">
    <source>
        <dbReference type="SAM" id="MobiDB-lite"/>
    </source>
</evidence>
<dbReference type="SMART" id="SM00386">
    <property type="entry name" value="HAT"/>
    <property type="match status" value="6"/>
</dbReference>
<evidence type="ECO:0000256" key="4">
    <source>
        <dbReference type="ARBA" id="ARBA00022737"/>
    </source>
</evidence>
<keyword evidence="5" id="KW-0539">Nucleus</keyword>
<feature type="compositionally biased region" description="Basic and acidic residues" evidence="6">
    <location>
        <begin position="268"/>
        <end position="285"/>
    </location>
</feature>
<keyword evidence="4" id="KW-0677">Repeat</keyword>
<dbReference type="GO" id="GO:0034388">
    <property type="term" value="C:Pwp2p-containing subcomplex of 90S preribosome"/>
    <property type="evidence" value="ECO:0007669"/>
    <property type="project" value="TreeGrafter"/>
</dbReference>
<feature type="domain" description="U3 small nucleolar RNA-associated protein 6 N-terminal" evidence="7">
    <location>
        <begin position="59"/>
        <end position="140"/>
    </location>
</feature>
<evidence type="ECO:0000256" key="3">
    <source>
        <dbReference type="ARBA" id="ARBA00022552"/>
    </source>
</evidence>
<feature type="region of interest" description="Disordered" evidence="6">
    <location>
        <begin position="499"/>
        <end position="529"/>
    </location>
</feature>
<sequence>VLLVLPVVQCRATITPTTCSLGELHACQAQTQHRQLNLQSLRTPMPKSIPQLPSPRYLLEGMVPELDDLEKRGYFSRAELGRVVQKRQEHEYALKRSAARLADYRRAIAFETSLEELRVARRRARGLSGKKTLADHCLVRRVHFIYQRATRRFRGDLALWGDWLRFCHATRSGRRASRVLARALALHPRCAALWTHAAAWELESNADAAAARALMQQGLRACKTDARAAAALWHEYFRLELLVAARLRARRALLGIDGPAGAGGPAEEQGKTGDATTDRAGHPDEAAAGPATKDSEAEAALAEIMRGGIARVVMRSALAQAPRDAAFRSRFLDILQEMGEFEGRAEIEEEIYAGLAADLPESPQAWALRARHAAPSGDARDAIAAGLEVFERGLAAAPSPGLYSEAVEFLVQALEGDAPGADETLATACELCRRAGEAGHGSVQVLLTWSQLRLRVGDLAGAAEVARTAAGMLPQAPELWETSLRLAVAVAAAASASRDAEQASGCPTTSHGDSSGDDEEADAPGPSGRDDALIGAALEAVRACPRSEGLWLLAVQCLVAAGHNPGVLRTQLEVVLAQGPRGPTEGGMGAVAAALVRAVALVRSPAAARKLYASLRHLPSPGGEFWHAVLDMELEAARAGRGDELPRPRILALFEAAVDAHGQEDADMWVRYMRYSAQPGSKGGTGSVYWKAVRALQRPAGFVERCQLERLA</sequence>
<dbReference type="SUPFAM" id="SSF48452">
    <property type="entry name" value="TPR-like"/>
    <property type="match status" value="1"/>
</dbReference>
<dbReference type="GO" id="GO:0030515">
    <property type="term" value="F:snoRNA binding"/>
    <property type="evidence" value="ECO:0007669"/>
    <property type="project" value="InterPro"/>
</dbReference>
<proteinExistence type="inferred from homology"/>
<feature type="region of interest" description="Disordered" evidence="6">
    <location>
        <begin position="258"/>
        <end position="295"/>
    </location>
</feature>
<dbReference type="AlphaFoldDB" id="A0A1D1ZN80"/>
<feature type="non-terminal residue" evidence="8">
    <location>
        <position position="1"/>
    </location>
</feature>
<evidence type="ECO:0000259" key="7">
    <source>
        <dbReference type="Pfam" id="PF08640"/>
    </source>
</evidence>
<evidence type="ECO:0000313" key="8">
    <source>
        <dbReference type="EMBL" id="JAT68311.1"/>
    </source>
</evidence>
<evidence type="ECO:0000256" key="5">
    <source>
        <dbReference type="ARBA" id="ARBA00023242"/>
    </source>
</evidence>
<dbReference type="InterPro" id="IPR003107">
    <property type="entry name" value="HAT"/>
</dbReference>
<dbReference type="PANTHER" id="PTHR23271">
    <property type="entry name" value="HEPATOCELLULAR CARCINOMA-ASSOCIATED ANTIGEN 66"/>
    <property type="match status" value="1"/>
</dbReference>
<comment type="similarity">
    <text evidence="2">Belongs to the UTP6 family.</text>
</comment>
<dbReference type="InterPro" id="IPR055347">
    <property type="entry name" value="UTP6_N"/>
</dbReference>
<evidence type="ECO:0000256" key="2">
    <source>
        <dbReference type="ARBA" id="ARBA00010734"/>
    </source>
</evidence>
<organism evidence="8">
    <name type="scientific">Auxenochlorella protothecoides</name>
    <name type="common">Green microalga</name>
    <name type="synonym">Chlorella protothecoides</name>
    <dbReference type="NCBI Taxonomy" id="3075"/>
    <lineage>
        <taxon>Eukaryota</taxon>
        <taxon>Viridiplantae</taxon>
        <taxon>Chlorophyta</taxon>
        <taxon>core chlorophytes</taxon>
        <taxon>Trebouxiophyceae</taxon>
        <taxon>Chlorellales</taxon>
        <taxon>Chlorellaceae</taxon>
        <taxon>Auxenochlorella</taxon>
    </lineage>
</organism>
<evidence type="ECO:0000256" key="1">
    <source>
        <dbReference type="ARBA" id="ARBA00004604"/>
    </source>
</evidence>
<dbReference type="GO" id="GO:0032040">
    <property type="term" value="C:small-subunit processome"/>
    <property type="evidence" value="ECO:0007669"/>
    <property type="project" value="TreeGrafter"/>
</dbReference>
<gene>
    <name evidence="8" type="ORF">g.34202</name>
</gene>
<dbReference type="PANTHER" id="PTHR23271:SF1">
    <property type="entry name" value="U3 SMALL NUCLEOLAR RNA-ASSOCIATED PROTEIN 6 HOMOLOG"/>
    <property type="match status" value="1"/>
</dbReference>
<dbReference type="Gene3D" id="1.25.40.10">
    <property type="entry name" value="Tetratricopeptide repeat domain"/>
    <property type="match status" value="3"/>
</dbReference>
<dbReference type="InterPro" id="IPR013949">
    <property type="entry name" value="Utp6"/>
</dbReference>